<reference evidence="1 2" key="1">
    <citation type="journal article" date="2019" name="Int. J. Syst. Evol. Microbiol.">
        <title>The Global Catalogue of Microorganisms (GCM) 10K type strain sequencing project: providing services to taxonomists for standard genome sequencing and annotation.</title>
        <authorList>
            <consortium name="The Broad Institute Genomics Platform"/>
            <consortium name="The Broad Institute Genome Sequencing Center for Infectious Disease"/>
            <person name="Wu L."/>
            <person name="Ma J."/>
        </authorList>
    </citation>
    <scope>NUCLEOTIDE SEQUENCE [LARGE SCALE GENOMIC DNA]</scope>
    <source>
        <strain evidence="1 2">JCM 13581</strain>
    </source>
</reference>
<evidence type="ECO:0000313" key="1">
    <source>
        <dbReference type="EMBL" id="GAA1918555.1"/>
    </source>
</evidence>
<accession>A0ABN2PEX0</accession>
<sequence length="501" mass="52773">MSGDDRPTVPPVRLPSEAELARDALAAPLPARAAALARWAGTGVPVGAGGELPPGRLKEAAAHIAPDAGEEAPALAAEAWNYAIDTGLVTVDEEDTGADPDEVTGTAVPGEELARFTGGGAPGDVLEVWAEGLESVLADAATPALEDLIGAMEGLVREDGSIDPEAFAPESLQWDPEEEAAFLDDALENLYLLTATDEAVAAGAAVPLPVLAASLVLPEDMAEPSDEALHQVSAVMMKLDDQFRLLEPTGLLEYHPVDEALIAETSEEAPGDRTVDEEEDLTRYGQVRLTPLGLYGVRGRMVEAGYDAPLVGDLAGEDAAVLLAAVPRCPESSARAEAEQWLAARPPLEAARELLAAARGTDPDGPGRRLGCQLVLSLLGEEAEPALREVLDDRELGGLARVWLAERGADDIPGPPEDMVFWLTIDTLAAQLGAYGEEEEPAALRELAEGLATQHSGFFDKAWRVEHPATAEVLEAVGRVHPDRQTAKEAKKAAFRARSRA</sequence>
<keyword evidence="2" id="KW-1185">Reference proteome</keyword>
<dbReference type="Proteomes" id="UP001501303">
    <property type="component" value="Unassembled WGS sequence"/>
</dbReference>
<gene>
    <name evidence="1" type="ORF">GCM10009716_29220</name>
</gene>
<evidence type="ECO:0000313" key="2">
    <source>
        <dbReference type="Proteomes" id="UP001501303"/>
    </source>
</evidence>
<name>A0ABN2PEX0_9ACTN</name>
<comment type="caution">
    <text evidence="1">The sequence shown here is derived from an EMBL/GenBank/DDBJ whole genome shotgun (WGS) entry which is preliminary data.</text>
</comment>
<dbReference type="RefSeq" id="WP_344262334.1">
    <property type="nucleotide sequence ID" value="NZ_BAAAMJ010000030.1"/>
</dbReference>
<organism evidence="1 2">
    <name type="scientific">Streptomyces sodiiphilus</name>
    <dbReference type="NCBI Taxonomy" id="226217"/>
    <lineage>
        <taxon>Bacteria</taxon>
        <taxon>Bacillati</taxon>
        <taxon>Actinomycetota</taxon>
        <taxon>Actinomycetes</taxon>
        <taxon>Kitasatosporales</taxon>
        <taxon>Streptomycetaceae</taxon>
        <taxon>Streptomyces</taxon>
    </lineage>
</organism>
<protein>
    <submittedName>
        <fullName evidence="1">Uncharacterized protein</fullName>
    </submittedName>
</protein>
<proteinExistence type="predicted"/>
<dbReference type="EMBL" id="BAAAMJ010000030">
    <property type="protein sequence ID" value="GAA1918555.1"/>
    <property type="molecule type" value="Genomic_DNA"/>
</dbReference>